<feature type="signal peptide" evidence="1">
    <location>
        <begin position="1"/>
        <end position="21"/>
    </location>
</feature>
<evidence type="ECO:0000313" key="3">
    <source>
        <dbReference type="Proteomes" id="UP000292345"/>
    </source>
</evidence>
<feature type="chain" id="PRO_5020598905" description="Porin domain-containing protein" evidence="1">
    <location>
        <begin position="22"/>
        <end position="378"/>
    </location>
</feature>
<dbReference type="AlphaFoldDB" id="A0A4Q7DZG9"/>
<proteinExistence type="predicted"/>
<organism evidence="2 3">
    <name type="scientific">Pseudoalteromonas rubra</name>
    <dbReference type="NCBI Taxonomy" id="43658"/>
    <lineage>
        <taxon>Bacteria</taxon>
        <taxon>Pseudomonadati</taxon>
        <taxon>Pseudomonadota</taxon>
        <taxon>Gammaproteobacteria</taxon>
        <taxon>Alteromonadales</taxon>
        <taxon>Pseudoalteromonadaceae</taxon>
        <taxon>Pseudoalteromonas</taxon>
    </lineage>
</organism>
<dbReference type="RefSeq" id="WP_130246419.1">
    <property type="nucleotide sequence ID" value="NZ_PPUZ01000105.1"/>
</dbReference>
<comment type="caution">
    <text evidence="2">The sequence shown here is derived from an EMBL/GenBank/DDBJ whole genome shotgun (WGS) entry which is preliminary data.</text>
</comment>
<dbReference type="Proteomes" id="UP000292345">
    <property type="component" value="Unassembled WGS sequence"/>
</dbReference>
<accession>A0A4Q7DZG9</accession>
<protein>
    <recommendedName>
        <fullName evidence="4">Porin domain-containing protein</fullName>
    </recommendedName>
</protein>
<evidence type="ECO:0000313" key="2">
    <source>
        <dbReference type="EMBL" id="RZM71865.1"/>
    </source>
</evidence>
<gene>
    <name evidence="2" type="ORF">C3B51_22310</name>
</gene>
<sequence length="378" mass="43424">MKKLLAFSSCLSLLVSASAMADMRISGYGSIIAGKTLGTVDDPLNPGQTRDEILTADFYDVGQYDNDITFNAESILAVQAVVDLNEKFSVTAQLVAKGVDDFEPEFDWYYVTYQASDQLTLMAGRRNIPMYYFSEFSEVGYAYPWMRPPANLYWWQVTQFNGVHAMYNFELGDYSNTLTFFYGNEYSDDNVEMLYYDKLYGGNARTVNEFWTDITGMNWNISGDNFDLRFVYFQNDRDRETIQQDGSIDPYTPFSQTFIGLGGSINLSQFTVLFDANFVDYDDDLGTEFPTYLVSVVYNWDDIQPYVSYSKADHERTKVPTEDLEEHYMLSFGVRYDFMPKAAFKVQYDKFVDQGDVPNGWAYHGDSRTISMGVDFVF</sequence>
<name>A0A4Q7DZG9_9GAMM</name>
<evidence type="ECO:0000256" key="1">
    <source>
        <dbReference type="SAM" id="SignalP"/>
    </source>
</evidence>
<dbReference type="EMBL" id="PPUZ01000105">
    <property type="protein sequence ID" value="RZM71865.1"/>
    <property type="molecule type" value="Genomic_DNA"/>
</dbReference>
<dbReference type="SUPFAM" id="SSF56935">
    <property type="entry name" value="Porins"/>
    <property type="match status" value="1"/>
</dbReference>
<evidence type="ECO:0008006" key="4">
    <source>
        <dbReference type="Google" id="ProtNLM"/>
    </source>
</evidence>
<reference evidence="2 3" key="1">
    <citation type="submission" date="2018-01" db="EMBL/GenBank/DDBJ databases">
        <title>Co-occurrence of chitin degradation, pigmentation and bioactivity in marine Pseudoalteromonas.</title>
        <authorList>
            <person name="Paulsen S."/>
            <person name="Gram L."/>
            <person name="Machado H."/>
        </authorList>
    </citation>
    <scope>NUCLEOTIDE SEQUENCE [LARGE SCALE GENOMIC DNA]</scope>
    <source>
        <strain evidence="2 3">S1946</strain>
    </source>
</reference>
<keyword evidence="1" id="KW-0732">Signal</keyword>